<evidence type="ECO:0000256" key="1">
    <source>
        <dbReference type="ARBA" id="ARBA00004651"/>
    </source>
</evidence>
<name>E1K0E0_SOLFR</name>
<dbReference type="NCBIfam" id="TIGR00203">
    <property type="entry name" value="cydB"/>
    <property type="match status" value="1"/>
</dbReference>
<dbReference type="OrthoDB" id="9776710at2"/>
<protein>
    <submittedName>
        <fullName evidence="8">Cytochrome d ubiquinol oxidase, subunit II</fullName>
    </submittedName>
</protein>
<dbReference type="AlphaFoldDB" id="E1K0E0"/>
<keyword evidence="3" id="KW-1003">Cell membrane</keyword>
<dbReference type="EMBL" id="AECZ01000030">
    <property type="protein sequence ID" value="EFL49883.1"/>
    <property type="molecule type" value="Genomic_DNA"/>
</dbReference>
<evidence type="ECO:0000313" key="9">
    <source>
        <dbReference type="Proteomes" id="UP000006250"/>
    </source>
</evidence>
<dbReference type="RefSeq" id="WP_005995806.1">
    <property type="nucleotide sequence ID" value="NZ_AECZ01000030.1"/>
</dbReference>
<evidence type="ECO:0000256" key="3">
    <source>
        <dbReference type="ARBA" id="ARBA00022475"/>
    </source>
</evidence>
<feature type="transmembrane region" description="Helical" evidence="7">
    <location>
        <begin position="194"/>
        <end position="215"/>
    </location>
</feature>
<dbReference type="PANTHER" id="PTHR43141:SF4">
    <property type="entry name" value="CYTOCHROME BD2 SUBUNIT II"/>
    <property type="match status" value="1"/>
</dbReference>
<comment type="subcellular location">
    <subcellularLocation>
        <location evidence="1">Cell membrane</location>
        <topology evidence="1">Multi-pass membrane protein</topology>
    </subcellularLocation>
</comment>
<feature type="transmembrane region" description="Helical" evidence="7">
    <location>
        <begin position="115"/>
        <end position="138"/>
    </location>
</feature>
<dbReference type="PANTHER" id="PTHR43141">
    <property type="entry name" value="CYTOCHROME BD2 SUBUNIT II"/>
    <property type="match status" value="1"/>
</dbReference>
<feature type="transmembrane region" description="Helical" evidence="7">
    <location>
        <begin position="84"/>
        <end position="103"/>
    </location>
</feature>
<sequence>MDGHMGIAEVWYWILALLLWLYVFTDGFDLGVGFLCLHTDDESWRDAMTETIDGVWHANQTWLVMLGGVLFGAFPLVYGTVLAALYLPAGLLLFALMARGIGLEYRAEAGRKRGWSVLFGIGSVAVVLAHGFLLGGILQGMHFDGLRYTGGAFDWFSPFTVLVALTLLFLYAMFGAAWLVLKTEGALQAKARQWGARYGAAAVVMLVVVIGYVALHGNMGYLVGRPAGQGGLSPMFIGMALAAVLCAALYFQALGKGRDGQPLGWCAAMLAFVFAAFGGSLFPVIVPPGLTAGQAASPAGMLRVMLAVVGGLMPVIFFYNAYQYRVFRGKAAPEKEIE</sequence>
<feature type="transmembrane region" description="Helical" evidence="7">
    <location>
        <begin position="302"/>
        <end position="322"/>
    </location>
</feature>
<feature type="transmembrane region" description="Helical" evidence="7">
    <location>
        <begin position="158"/>
        <end position="182"/>
    </location>
</feature>
<keyword evidence="5 7" id="KW-1133">Transmembrane helix</keyword>
<evidence type="ECO:0000256" key="6">
    <source>
        <dbReference type="ARBA" id="ARBA00023136"/>
    </source>
</evidence>
<organism evidence="8 9">
    <name type="scientific">Solidesulfovibrio fructosivorans JJ]</name>
    <dbReference type="NCBI Taxonomy" id="596151"/>
    <lineage>
        <taxon>Bacteria</taxon>
        <taxon>Pseudomonadati</taxon>
        <taxon>Thermodesulfobacteriota</taxon>
        <taxon>Desulfovibrionia</taxon>
        <taxon>Desulfovibrionales</taxon>
        <taxon>Desulfovibrionaceae</taxon>
        <taxon>Solidesulfovibrio</taxon>
    </lineage>
</organism>
<evidence type="ECO:0000256" key="4">
    <source>
        <dbReference type="ARBA" id="ARBA00022692"/>
    </source>
</evidence>
<dbReference type="Pfam" id="PF02322">
    <property type="entry name" value="Cyt_bd_oxida_II"/>
    <property type="match status" value="1"/>
</dbReference>
<proteinExistence type="inferred from homology"/>
<evidence type="ECO:0000313" key="8">
    <source>
        <dbReference type="EMBL" id="EFL49883.1"/>
    </source>
</evidence>
<reference evidence="8 9" key="1">
    <citation type="submission" date="2010-08" db="EMBL/GenBank/DDBJ databases">
        <title>The draft genome of Desulfovibrio fructosovorans JJ.</title>
        <authorList>
            <consortium name="US DOE Joint Genome Institute (JGI-PGF)"/>
            <person name="Lucas S."/>
            <person name="Copeland A."/>
            <person name="Lapidus A."/>
            <person name="Cheng J.-F."/>
            <person name="Bruce D."/>
            <person name="Goodwin L."/>
            <person name="Pitluck S."/>
            <person name="Land M.L."/>
            <person name="Hauser L."/>
            <person name="Chang Y.-J."/>
            <person name="Jeffries C."/>
            <person name="Wall J.D."/>
            <person name="Stahl D.A."/>
            <person name="Arkin A.P."/>
            <person name="Dehal P."/>
            <person name="Stolyar S.M."/>
            <person name="Hazen T.C."/>
            <person name="Woyke T.J."/>
        </authorList>
    </citation>
    <scope>NUCLEOTIDE SEQUENCE [LARGE SCALE GENOMIC DNA]</scope>
    <source>
        <strain evidence="8 9">JJ</strain>
    </source>
</reference>
<feature type="transmembrane region" description="Helical" evidence="7">
    <location>
        <begin position="235"/>
        <end position="251"/>
    </location>
</feature>
<accession>E1K0E0</accession>
<dbReference type="InterPro" id="IPR003317">
    <property type="entry name" value="Cyt-d_oxidase_su2"/>
</dbReference>
<evidence type="ECO:0000256" key="2">
    <source>
        <dbReference type="ARBA" id="ARBA00007543"/>
    </source>
</evidence>
<feature type="transmembrane region" description="Helical" evidence="7">
    <location>
        <begin position="12"/>
        <end position="37"/>
    </location>
</feature>
<keyword evidence="4 7" id="KW-0812">Transmembrane</keyword>
<evidence type="ECO:0000256" key="7">
    <source>
        <dbReference type="SAM" id="Phobius"/>
    </source>
</evidence>
<gene>
    <name evidence="8" type="ORF">DesfrDRAFT_3340</name>
</gene>
<dbReference type="eggNOG" id="COG1294">
    <property type="taxonomic scope" value="Bacteria"/>
</dbReference>
<keyword evidence="6 7" id="KW-0472">Membrane</keyword>
<dbReference type="GO" id="GO:0019646">
    <property type="term" value="P:aerobic electron transport chain"/>
    <property type="evidence" value="ECO:0007669"/>
    <property type="project" value="TreeGrafter"/>
</dbReference>
<dbReference type="GO" id="GO:0016682">
    <property type="term" value="F:oxidoreductase activity, acting on diphenols and related substances as donors, oxygen as acceptor"/>
    <property type="evidence" value="ECO:0007669"/>
    <property type="project" value="TreeGrafter"/>
</dbReference>
<dbReference type="GO" id="GO:0005886">
    <property type="term" value="C:plasma membrane"/>
    <property type="evidence" value="ECO:0007669"/>
    <property type="project" value="UniProtKB-SubCell"/>
</dbReference>
<comment type="caution">
    <text evidence="8">The sequence shown here is derived from an EMBL/GenBank/DDBJ whole genome shotgun (WGS) entry which is preliminary data.</text>
</comment>
<comment type="similarity">
    <text evidence="2">Belongs to the cytochrome ubiquinol oxidase subunit 2 family.</text>
</comment>
<dbReference type="GO" id="GO:0070069">
    <property type="term" value="C:cytochrome complex"/>
    <property type="evidence" value="ECO:0007669"/>
    <property type="project" value="TreeGrafter"/>
</dbReference>
<keyword evidence="9" id="KW-1185">Reference proteome</keyword>
<dbReference type="GO" id="GO:0009055">
    <property type="term" value="F:electron transfer activity"/>
    <property type="evidence" value="ECO:0007669"/>
    <property type="project" value="TreeGrafter"/>
</dbReference>
<evidence type="ECO:0000256" key="5">
    <source>
        <dbReference type="ARBA" id="ARBA00022989"/>
    </source>
</evidence>
<dbReference type="Proteomes" id="UP000006250">
    <property type="component" value="Unassembled WGS sequence"/>
</dbReference>
<dbReference type="STRING" id="596151.DesfrDRAFT_3340"/>
<feature type="transmembrane region" description="Helical" evidence="7">
    <location>
        <begin position="263"/>
        <end position="282"/>
    </location>
</feature>